<dbReference type="SMART" id="SM00239">
    <property type="entry name" value="C2"/>
    <property type="match status" value="1"/>
</dbReference>
<dbReference type="GO" id="GO:0016020">
    <property type="term" value="C:membrane"/>
    <property type="evidence" value="ECO:0007669"/>
    <property type="project" value="UniProtKB-SubCell"/>
</dbReference>
<accession>A0A5J4V621</accession>
<dbReference type="Proteomes" id="UP000324800">
    <property type="component" value="Unassembled WGS sequence"/>
</dbReference>
<keyword evidence="2" id="KW-0812">Transmembrane</keyword>
<dbReference type="InterPro" id="IPR000008">
    <property type="entry name" value="C2_dom"/>
</dbReference>
<evidence type="ECO:0000256" key="1">
    <source>
        <dbReference type="ARBA" id="ARBA00004167"/>
    </source>
</evidence>
<dbReference type="Pfam" id="PF00168">
    <property type="entry name" value="C2"/>
    <property type="match status" value="1"/>
</dbReference>
<dbReference type="OrthoDB" id="1562946at2759"/>
<comment type="caution">
    <text evidence="8">The sequence shown here is derived from an EMBL/GenBank/DDBJ whole genome shotgun (WGS) entry which is preliminary data.</text>
</comment>
<protein>
    <recommendedName>
        <fullName evidence="7">C2 domain-containing protein</fullName>
    </recommendedName>
</protein>
<keyword evidence="6" id="KW-0175">Coiled coil</keyword>
<evidence type="ECO:0000256" key="2">
    <source>
        <dbReference type="ARBA" id="ARBA00022692"/>
    </source>
</evidence>
<reference evidence="8 9" key="1">
    <citation type="submission" date="2019-03" db="EMBL/GenBank/DDBJ databases">
        <title>Single cell metagenomics reveals metabolic interactions within the superorganism composed of flagellate Streblomastix strix and complex community of Bacteroidetes bacteria on its surface.</title>
        <authorList>
            <person name="Treitli S.C."/>
            <person name="Kolisko M."/>
            <person name="Husnik F."/>
            <person name="Keeling P."/>
            <person name="Hampl V."/>
        </authorList>
    </citation>
    <scope>NUCLEOTIDE SEQUENCE [LARGE SCALE GENOMIC DNA]</scope>
    <source>
        <strain evidence="8">ST1C</strain>
    </source>
</reference>
<evidence type="ECO:0000256" key="4">
    <source>
        <dbReference type="ARBA" id="ARBA00022989"/>
    </source>
</evidence>
<dbReference type="AlphaFoldDB" id="A0A5J4V621"/>
<gene>
    <name evidence="8" type="ORF">EZS28_026901</name>
</gene>
<dbReference type="PANTHER" id="PTHR12546:SF33">
    <property type="entry name" value="SPERM VESICLE FUSION PROTEIN FER-1"/>
    <property type="match status" value="1"/>
</dbReference>
<name>A0A5J4V621_9EUKA</name>
<keyword evidence="5" id="KW-0472">Membrane</keyword>
<feature type="domain" description="C2" evidence="7">
    <location>
        <begin position="89"/>
        <end position="211"/>
    </location>
</feature>
<evidence type="ECO:0000256" key="6">
    <source>
        <dbReference type="SAM" id="Coils"/>
    </source>
</evidence>
<evidence type="ECO:0000259" key="7">
    <source>
        <dbReference type="PROSITE" id="PS50004"/>
    </source>
</evidence>
<evidence type="ECO:0000256" key="5">
    <source>
        <dbReference type="ARBA" id="ARBA00023136"/>
    </source>
</evidence>
<evidence type="ECO:0000256" key="3">
    <source>
        <dbReference type="ARBA" id="ARBA00022737"/>
    </source>
</evidence>
<dbReference type="SUPFAM" id="SSF49562">
    <property type="entry name" value="C2 domain (Calcium/lipid-binding domain, CaLB)"/>
    <property type="match status" value="1"/>
</dbReference>
<dbReference type="InterPro" id="IPR037721">
    <property type="entry name" value="Ferlin"/>
</dbReference>
<organism evidence="8 9">
    <name type="scientific">Streblomastix strix</name>
    <dbReference type="NCBI Taxonomy" id="222440"/>
    <lineage>
        <taxon>Eukaryota</taxon>
        <taxon>Metamonada</taxon>
        <taxon>Preaxostyla</taxon>
        <taxon>Oxymonadida</taxon>
        <taxon>Streblomastigidae</taxon>
        <taxon>Streblomastix</taxon>
    </lineage>
</organism>
<dbReference type="GO" id="GO:0007009">
    <property type="term" value="P:plasma membrane organization"/>
    <property type="evidence" value="ECO:0007669"/>
    <property type="project" value="TreeGrafter"/>
</dbReference>
<comment type="subcellular location">
    <subcellularLocation>
        <location evidence="1">Membrane</location>
        <topology evidence="1">Single-pass membrane protein</topology>
    </subcellularLocation>
</comment>
<evidence type="ECO:0000313" key="8">
    <source>
        <dbReference type="EMBL" id="KAA6377571.1"/>
    </source>
</evidence>
<proteinExistence type="predicted"/>
<evidence type="ECO:0000313" key="9">
    <source>
        <dbReference type="Proteomes" id="UP000324800"/>
    </source>
</evidence>
<dbReference type="PANTHER" id="PTHR12546">
    <property type="entry name" value="FER-1-LIKE"/>
    <property type="match status" value="1"/>
</dbReference>
<feature type="non-terminal residue" evidence="8">
    <location>
        <position position="364"/>
    </location>
</feature>
<dbReference type="PROSITE" id="PS50004">
    <property type="entry name" value="C2"/>
    <property type="match status" value="1"/>
</dbReference>
<dbReference type="InterPro" id="IPR035892">
    <property type="entry name" value="C2_domain_sf"/>
</dbReference>
<dbReference type="EMBL" id="SNRW01009717">
    <property type="protein sequence ID" value="KAA6377571.1"/>
    <property type="molecule type" value="Genomic_DNA"/>
</dbReference>
<sequence>MKAEMKNSEQDQYFSIPDVVIDVENVSLIGGATSHIGYIRFRGEDVIAMLGKAPEWRAIVPDKTSATYSELVISGFLLFGLGLGRSSYIPPASQRSKVQKPQNLLNFEVRAHIYQSRNLRAADDEFTSDAYVVISYGGQKAKTKTIEKTLFPCWYETLTLDVDIPDDGTIAAPIIIMIYDFDSVGSDDFICRIEVPLSEMRRQIAPEPKCHELYVGGVVESKEGELLASFQLIPMAESKFESEAERIAIQLEKENQKAQEKLLKAQRKLKMKEGVPKSFTKIQTFGVQTPEDPALQPRRMPSIIPTTKPCTIQLKIIGCRNVESQKFQSINNRYLEVDCGDIKLSKKTQHCKVPTPVKPNFHQM</sequence>
<keyword evidence="4" id="KW-1133">Transmembrane helix</keyword>
<keyword evidence="3" id="KW-0677">Repeat</keyword>
<dbReference type="Gene3D" id="2.60.40.150">
    <property type="entry name" value="C2 domain"/>
    <property type="match status" value="1"/>
</dbReference>
<feature type="coiled-coil region" evidence="6">
    <location>
        <begin position="241"/>
        <end position="275"/>
    </location>
</feature>